<feature type="region of interest" description="Disordered" evidence="5">
    <location>
        <begin position="1"/>
        <end position="23"/>
    </location>
</feature>
<evidence type="ECO:0000313" key="9">
    <source>
        <dbReference type="Proteomes" id="UP001558713"/>
    </source>
</evidence>
<feature type="domain" description="GRF-type" evidence="7">
    <location>
        <begin position="28"/>
        <end position="70"/>
    </location>
</feature>
<dbReference type="Proteomes" id="UP001558713">
    <property type="component" value="Unassembled WGS sequence"/>
</dbReference>
<evidence type="ECO:0000256" key="4">
    <source>
        <dbReference type="PROSITE-ProRule" id="PRU01343"/>
    </source>
</evidence>
<keyword evidence="2 4" id="KW-0863">Zinc-finger</keyword>
<proteinExistence type="predicted"/>
<evidence type="ECO:0000313" key="8">
    <source>
        <dbReference type="EMBL" id="KAL1220686.1"/>
    </source>
</evidence>
<dbReference type="Pfam" id="PF06839">
    <property type="entry name" value="Zn_ribbon_GRF"/>
    <property type="match status" value="1"/>
</dbReference>
<dbReference type="InterPro" id="IPR010666">
    <property type="entry name" value="Znf_GRF"/>
</dbReference>
<comment type="caution">
    <text evidence="8">The sequence shown here is derived from an EMBL/GenBank/DDBJ whole genome shotgun (WGS) entry which is preliminary data.</text>
</comment>
<dbReference type="EMBL" id="JBANAX010000149">
    <property type="protein sequence ID" value="KAL1220686.1"/>
    <property type="molecule type" value="Genomic_DNA"/>
</dbReference>
<evidence type="ECO:0000256" key="1">
    <source>
        <dbReference type="ARBA" id="ARBA00022723"/>
    </source>
</evidence>
<keyword evidence="9" id="KW-1185">Reference proteome</keyword>
<organism evidence="8 9">
    <name type="scientific">Cardamine amara subsp. amara</name>
    <dbReference type="NCBI Taxonomy" id="228776"/>
    <lineage>
        <taxon>Eukaryota</taxon>
        <taxon>Viridiplantae</taxon>
        <taxon>Streptophyta</taxon>
        <taxon>Embryophyta</taxon>
        <taxon>Tracheophyta</taxon>
        <taxon>Spermatophyta</taxon>
        <taxon>Magnoliopsida</taxon>
        <taxon>eudicotyledons</taxon>
        <taxon>Gunneridae</taxon>
        <taxon>Pentapetalae</taxon>
        <taxon>rosids</taxon>
        <taxon>malvids</taxon>
        <taxon>Brassicales</taxon>
        <taxon>Brassicaceae</taxon>
        <taxon>Cardamineae</taxon>
        <taxon>Cardamine</taxon>
    </lineage>
</organism>
<keyword evidence="1" id="KW-0479">Metal-binding</keyword>
<dbReference type="AlphaFoldDB" id="A0ABD1BU09"/>
<evidence type="ECO:0000256" key="5">
    <source>
        <dbReference type="SAM" id="MobiDB-lite"/>
    </source>
</evidence>
<dbReference type="GO" id="GO:0008270">
    <property type="term" value="F:zinc ion binding"/>
    <property type="evidence" value="ECO:0007669"/>
    <property type="project" value="UniProtKB-KW"/>
</dbReference>
<gene>
    <name evidence="8" type="ORF">V5N11_007455</name>
</gene>
<sequence>MSSSGSSGISSGCRGRGGESEKGIPRKCRCGANSMIQTSNTLKNPGRIFYCCLFGSHEEARHLFKWSDISMVEEIEEVENVVEKIQVDVGSLEKGLHDIDVIKAITQVCEKEIAELKAMVFCYEKEIEALRCFKNMVMCGLFMGIGYYFIFA</sequence>
<name>A0ABD1BU09_CARAN</name>
<keyword evidence="3" id="KW-0862">Zinc</keyword>
<evidence type="ECO:0000256" key="3">
    <source>
        <dbReference type="ARBA" id="ARBA00022833"/>
    </source>
</evidence>
<keyword evidence="6" id="KW-0472">Membrane</keyword>
<dbReference type="PANTHER" id="PTHR33248">
    <property type="entry name" value="ZINC ION-BINDING PROTEIN"/>
    <property type="match status" value="1"/>
</dbReference>
<feature type="compositionally biased region" description="Low complexity" evidence="5">
    <location>
        <begin position="1"/>
        <end position="13"/>
    </location>
</feature>
<feature type="transmembrane region" description="Helical" evidence="6">
    <location>
        <begin position="133"/>
        <end position="151"/>
    </location>
</feature>
<keyword evidence="6" id="KW-0812">Transmembrane</keyword>
<reference evidence="8 9" key="1">
    <citation type="submission" date="2024-04" db="EMBL/GenBank/DDBJ databases">
        <title>Genome assembly C_amara_ONT_v2.</title>
        <authorList>
            <person name="Yant L."/>
            <person name="Moore C."/>
            <person name="Slenker M."/>
        </authorList>
    </citation>
    <scope>NUCLEOTIDE SEQUENCE [LARGE SCALE GENOMIC DNA]</scope>
    <source>
        <tissue evidence="8">Leaf</tissue>
    </source>
</reference>
<evidence type="ECO:0000256" key="6">
    <source>
        <dbReference type="SAM" id="Phobius"/>
    </source>
</evidence>
<dbReference type="PROSITE" id="PS51999">
    <property type="entry name" value="ZF_GRF"/>
    <property type="match status" value="1"/>
</dbReference>
<evidence type="ECO:0000259" key="7">
    <source>
        <dbReference type="PROSITE" id="PS51999"/>
    </source>
</evidence>
<keyword evidence="6" id="KW-1133">Transmembrane helix</keyword>
<accession>A0ABD1BU09</accession>
<protein>
    <recommendedName>
        <fullName evidence="7">GRF-type domain-containing protein</fullName>
    </recommendedName>
</protein>
<evidence type="ECO:0000256" key="2">
    <source>
        <dbReference type="ARBA" id="ARBA00022771"/>
    </source>
</evidence>